<sequence>MDPQRVFCRFDVSAVFDDDLDDDTDDDLEDALDPVLDEDEDLEPLDADR</sequence>
<dbReference type="AlphaFoldDB" id="D5ZRF4"/>
<evidence type="ECO:0000256" key="1">
    <source>
        <dbReference type="SAM" id="MobiDB-lite"/>
    </source>
</evidence>
<proteinExistence type="predicted"/>
<organism evidence="2 3">
    <name type="scientific">Streptomyces viridosporus (strain ATCC 14672 / DSM 40746 / JCM 4963 / KCTC 9882 / NRRL B-12104 / FH 1290)</name>
    <name type="common">Streptomyces ghanaensis</name>
    <dbReference type="NCBI Taxonomy" id="566461"/>
    <lineage>
        <taxon>Bacteria</taxon>
        <taxon>Bacillati</taxon>
        <taxon>Actinomycetota</taxon>
        <taxon>Actinomycetes</taxon>
        <taxon>Kitasatosporales</taxon>
        <taxon>Streptomycetaceae</taxon>
        <taxon>Streptomyces</taxon>
    </lineage>
</organism>
<protein>
    <submittedName>
        <fullName evidence="2">Predicted protein</fullName>
    </submittedName>
</protein>
<reference evidence="3" key="1">
    <citation type="submission" date="2008-12" db="EMBL/GenBank/DDBJ databases">
        <title>Annotation of Streptomyces ghanaensis ATCC 14672.</title>
        <authorList>
            <consortium name="The Broad Institute Genome Sequencing Platform"/>
            <consortium name="Broad Institute Microbial Sequencing Center"/>
            <person name="Fischbach M."/>
            <person name="Ward D."/>
            <person name="Young S."/>
            <person name="Kodira C.D."/>
            <person name="Zeng Q."/>
            <person name="Koehrsen M."/>
            <person name="Godfrey P."/>
            <person name="Alvarado L."/>
            <person name="Berlin A.M."/>
            <person name="Borenstein D."/>
            <person name="Chen Z."/>
            <person name="Engels R."/>
            <person name="Freedman E."/>
            <person name="Gellesch M."/>
            <person name="Goldberg J."/>
            <person name="Griggs A."/>
            <person name="Gujja S."/>
            <person name="Heiman D.I."/>
            <person name="Hepburn T.A."/>
            <person name="Howarth C."/>
            <person name="Jen D."/>
            <person name="Larson L."/>
            <person name="Lewis B."/>
            <person name="Mehta T."/>
            <person name="Park D."/>
            <person name="Pearson M."/>
            <person name="Roberts A."/>
            <person name="Saif S."/>
            <person name="Shea T.D."/>
            <person name="Shenoy N."/>
            <person name="Sisk P."/>
            <person name="Stolte C."/>
            <person name="Sykes S.N."/>
            <person name="Walk T."/>
            <person name="White J."/>
            <person name="Yandava C."/>
            <person name="Straight P."/>
            <person name="Clardy J."/>
            <person name="Hung D."/>
            <person name="Kolter R."/>
            <person name="Mekalanos J."/>
            <person name="Walker S."/>
            <person name="Walsh C.T."/>
            <person name="Wieland B.L.C."/>
            <person name="Ilzarbe M."/>
            <person name="Galagan J."/>
            <person name="Nusbaum C."/>
            <person name="Birren B."/>
        </authorList>
    </citation>
    <scope>NUCLEOTIDE SEQUENCE [LARGE SCALE GENOMIC DNA]</scope>
    <source>
        <strain evidence="3">ATCC 14672 / DSM 40746 / JCM 4963 / KCTC 9882 / NRRL B-12104 / FH 1290</strain>
    </source>
</reference>
<dbReference type="EMBL" id="DS999641">
    <property type="protein sequence ID" value="EFE70461.2"/>
    <property type="molecule type" value="Genomic_DNA"/>
</dbReference>
<accession>D5ZRF4</accession>
<evidence type="ECO:0000313" key="2">
    <source>
        <dbReference type="EMBL" id="EFE70461.2"/>
    </source>
</evidence>
<feature type="region of interest" description="Disordered" evidence="1">
    <location>
        <begin position="19"/>
        <end position="49"/>
    </location>
</feature>
<gene>
    <name evidence="2" type="ORF">SSFG_05704</name>
</gene>
<evidence type="ECO:0000313" key="3">
    <source>
        <dbReference type="Proteomes" id="UP000003824"/>
    </source>
</evidence>
<name>D5ZRF4_STRV1</name>
<dbReference type="Proteomes" id="UP000003824">
    <property type="component" value="Unassembled WGS sequence"/>
</dbReference>